<dbReference type="GO" id="GO:0016887">
    <property type="term" value="F:ATP hydrolysis activity"/>
    <property type="evidence" value="ECO:0007669"/>
    <property type="project" value="UniProtKB-UniRule"/>
</dbReference>
<dbReference type="PROSITE" id="PS51710">
    <property type="entry name" value="G_OBG"/>
    <property type="match status" value="1"/>
</dbReference>
<dbReference type="InterPro" id="IPR023192">
    <property type="entry name" value="TGS-like_dom_sf"/>
</dbReference>
<dbReference type="Pfam" id="PF01926">
    <property type="entry name" value="MMR_HSR1"/>
    <property type="match status" value="1"/>
</dbReference>
<sequence length="364" mass="40640">MLHCGIVGLPLSGKSTVFNVITRAGAEVKPYAGGKTDPNKAVVSVPDKRFDELVRINSPRKETPAQVEFVDLAGLSRGAGKGEGLGNAFLSFVADADALIQVIRCFSNPGVEHPEGSVDPVRDWDILDNELIFRDLAVIENRLGKLRAKKKLTSDEDKEKALLEKCYDCLMEERPLSSIELKPEEWRQLRGFSFVTLKPQIILLNLDESQNEESKIPKWEALKKRAEEHGAKLCTLYGSLEMDIMDLSPEEAAEFTEGLNITEPGRERLIEEAYRVLGLISFFTSGPDEVRAWTLHDGETAVDAAGTIHSDLARGFIRAQVVSFDDYMKYNSSFDECRKAGVLRLEGKEYIVKDGDMIEIRFNV</sequence>
<dbReference type="SUPFAM" id="SSF81271">
    <property type="entry name" value="TGS-like"/>
    <property type="match status" value="1"/>
</dbReference>
<evidence type="ECO:0000256" key="5">
    <source>
        <dbReference type="ARBA" id="ARBA00022842"/>
    </source>
</evidence>
<dbReference type="OrthoDB" id="9807318at2"/>
<evidence type="ECO:0000256" key="2">
    <source>
        <dbReference type="ARBA" id="ARBA00022723"/>
    </source>
</evidence>
<evidence type="ECO:0000259" key="8">
    <source>
        <dbReference type="PROSITE" id="PS51880"/>
    </source>
</evidence>
<keyword evidence="10" id="KW-1185">Reference proteome</keyword>
<keyword evidence="4 6" id="KW-0067">ATP-binding</keyword>
<dbReference type="GO" id="GO:0043023">
    <property type="term" value="F:ribosomal large subunit binding"/>
    <property type="evidence" value="ECO:0007669"/>
    <property type="project" value="UniProtKB-UniRule"/>
</dbReference>
<dbReference type="PROSITE" id="PS51880">
    <property type="entry name" value="TGS"/>
    <property type="match status" value="1"/>
</dbReference>
<dbReference type="GO" id="GO:0005737">
    <property type="term" value="C:cytoplasm"/>
    <property type="evidence" value="ECO:0007669"/>
    <property type="project" value="TreeGrafter"/>
</dbReference>
<reference evidence="9" key="1">
    <citation type="submission" date="2016-08" db="EMBL/GenBank/DDBJ databases">
        <title>Complete genome of Cloacibacillus porcorum.</title>
        <authorList>
            <person name="Looft T."/>
            <person name="Bayles D.O."/>
            <person name="Alt D.P."/>
        </authorList>
    </citation>
    <scope>NUCLEOTIDE SEQUENCE [LARGE SCALE GENOMIC DNA]</scope>
    <source>
        <strain evidence="9">CL-84</strain>
    </source>
</reference>
<keyword evidence="2" id="KW-0479">Metal-binding</keyword>
<dbReference type="FunFam" id="1.10.150.300:FF:000001">
    <property type="entry name" value="Ribosome-binding ATPase YchF"/>
    <property type="match status" value="1"/>
</dbReference>
<comment type="similarity">
    <text evidence="6">Belongs to the TRAFAC class OBG-HflX-like GTPase superfamily. OBG GTPase family. YchF/OLA1 subfamily.</text>
</comment>
<dbReference type="KEGG" id="cpor:BED41_11645"/>
<dbReference type="InterPro" id="IPR012676">
    <property type="entry name" value="TGS-like"/>
</dbReference>
<evidence type="ECO:0000259" key="7">
    <source>
        <dbReference type="PROSITE" id="PS51710"/>
    </source>
</evidence>
<accession>A0A1B2I6R3</accession>
<dbReference type="InterPro" id="IPR027417">
    <property type="entry name" value="P-loop_NTPase"/>
</dbReference>
<dbReference type="AlphaFoldDB" id="A0A1B2I6R3"/>
<dbReference type="FunFam" id="3.10.20.30:FF:000001">
    <property type="entry name" value="Ribosome-binding ATPase YchF"/>
    <property type="match status" value="1"/>
</dbReference>
<dbReference type="GO" id="GO:0005525">
    <property type="term" value="F:GTP binding"/>
    <property type="evidence" value="ECO:0007669"/>
    <property type="project" value="InterPro"/>
</dbReference>
<dbReference type="PRINTS" id="PR00326">
    <property type="entry name" value="GTP1OBG"/>
</dbReference>
<keyword evidence="5" id="KW-0460">Magnesium</keyword>
<dbReference type="Proteomes" id="UP000093044">
    <property type="component" value="Chromosome"/>
</dbReference>
<feature type="domain" description="OBG-type G" evidence="7">
    <location>
        <begin position="2"/>
        <end position="256"/>
    </location>
</feature>
<dbReference type="Gene3D" id="1.10.150.300">
    <property type="entry name" value="TGS-like domain"/>
    <property type="match status" value="1"/>
</dbReference>
<dbReference type="EMBL" id="CP016757">
    <property type="protein sequence ID" value="ANZ45671.1"/>
    <property type="molecule type" value="Genomic_DNA"/>
</dbReference>
<dbReference type="InterPro" id="IPR006073">
    <property type="entry name" value="GTP-bd"/>
</dbReference>
<dbReference type="CDD" id="cd04867">
    <property type="entry name" value="TGS_YchF_OLA1"/>
    <property type="match status" value="1"/>
</dbReference>
<dbReference type="PIRSF" id="PIRSF006641">
    <property type="entry name" value="CHP00092"/>
    <property type="match status" value="1"/>
</dbReference>
<evidence type="ECO:0000313" key="9">
    <source>
        <dbReference type="EMBL" id="ANZ45671.1"/>
    </source>
</evidence>
<comment type="caution">
    <text evidence="6">Lacks conserved residue(s) required for the propagation of feature annotation.</text>
</comment>
<evidence type="ECO:0000256" key="4">
    <source>
        <dbReference type="ARBA" id="ARBA00022840"/>
    </source>
</evidence>
<dbReference type="InterPro" id="IPR004396">
    <property type="entry name" value="ATPase_YchF/OLA1"/>
</dbReference>
<keyword evidence="3 6" id="KW-0547">Nucleotide-binding</keyword>
<evidence type="ECO:0000256" key="6">
    <source>
        <dbReference type="HAMAP-Rule" id="MF_00944"/>
    </source>
</evidence>
<evidence type="ECO:0000256" key="3">
    <source>
        <dbReference type="ARBA" id="ARBA00022741"/>
    </source>
</evidence>
<dbReference type="InterPro" id="IPR013029">
    <property type="entry name" value="YchF_C"/>
</dbReference>
<dbReference type="NCBIfam" id="TIGR00092">
    <property type="entry name" value="redox-regulated ATPase YchF"/>
    <property type="match status" value="1"/>
</dbReference>
<dbReference type="GeneID" id="83058499"/>
<dbReference type="HAMAP" id="MF_00944">
    <property type="entry name" value="YchF_OLA1_ATPase"/>
    <property type="match status" value="1"/>
</dbReference>
<comment type="function">
    <text evidence="6">ATPase that binds to both the 70S ribosome and the 50S ribosomal subunit in a nucleotide-independent manner.</text>
</comment>
<dbReference type="Gene3D" id="3.10.20.30">
    <property type="match status" value="1"/>
</dbReference>
<dbReference type="InterPro" id="IPR012675">
    <property type="entry name" value="Beta-grasp_dom_sf"/>
</dbReference>
<dbReference type="PANTHER" id="PTHR23305">
    <property type="entry name" value="OBG GTPASE FAMILY"/>
    <property type="match status" value="1"/>
</dbReference>
<dbReference type="Pfam" id="PF06071">
    <property type="entry name" value="YchF-GTPase_C"/>
    <property type="match status" value="1"/>
</dbReference>
<protein>
    <recommendedName>
        <fullName evidence="6">Ribosome-binding ATPase YchF</fullName>
    </recommendedName>
</protein>
<feature type="domain" description="TGS" evidence="8">
    <location>
        <begin position="278"/>
        <end position="362"/>
    </location>
</feature>
<organism evidence="9 10">
    <name type="scientific">Cloacibacillus porcorum</name>
    <dbReference type="NCBI Taxonomy" id="1197717"/>
    <lineage>
        <taxon>Bacteria</taxon>
        <taxon>Thermotogati</taxon>
        <taxon>Synergistota</taxon>
        <taxon>Synergistia</taxon>
        <taxon>Synergistales</taxon>
        <taxon>Synergistaceae</taxon>
        <taxon>Cloacibacillus</taxon>
    </lineage>
</organism>
<dbReference type="STRING" id="1197717.BED41_11645"/>
<dbReference type="GO" id="GO:0005524">
    <property type="term" value="F:ATP binding"/>
    <property type="evidence" value="ECO:0007669"/>
    <property type="project" value="UniProtKB-UniRule"/>
</dbReference>
<evidence type="ECO:0000313" key="10">
    <source>
        <dbReference type="Proteomes" id="UP000093044"/>
    </source>
</evidence>
<name>A0A1B2I6R3_9BACT</name>
<dbReference type="GO" id="GO:0046872">
    <property type="term" value="F:metal ion binding"/>
    <property type="evidence" value="ECO:0007669"/>
    <property type="project" value="UniProtKB-KW"/>
</dbReference>
<dbReference type="InterPro" id="IPR004095">
    <property type="entry name" value="TGS"/>
</dbReference>
<dbReference type="Gene3D" id="3.40.50.300">
    <property type="entry name" value="P-loop containing nucleotide triphosphate hydrolases"/>
    <property type="match status" value="1"/>
</dbReference>
<comment type="cofactor">
    <cofactor evidence="1">
        <name>Mg(2+)</name>
        <dbReference type="ChEBI" id="CHEBI:18420"/>
    </cofactor>
</comment>
<gene>
    <name evidence="6" type="primary">ychF</name>
    <name evidence="9" type="ORF">BED41_11645</name>
</gene>
<evidence type="ECO:0000256" key="1">
    <source>
        <dbReference type="ARBA" id="ARBA00001946"/>
    </source>
</evidence>
<dbReference type="SUPFAM" id="SSF52540">
    <property type="entry name" value="P-loop containing nucleoside triphosphate hydrolases"/>
    <property type="match status" value="1"/>
</dbReference>
<dbReference type="PANTHER" id="PTHR23305:SF18">
    <property type="entry name" value="OBG-TYPE G DOMAIN-CONTAINING PROTEIN"/>
    <property type="match status" value="1"/>
</dbReference>
<dbReference type="InterPro" id="IPR031167">
    <property type="entry name" value="G_OBG"/>
</dbReference>
<dbReference type="RefSeq" id="WP_066746417.1">
    <property type="nucleotide sequence ID" value="NZ_CAUFKJ010000014.1"/>
</dbReference>
<proteinExistence type="inferred from homology"/>